<evidence type="ECO:0000256" key="6">
    <source>
        <dbReference type="ARBA" id="ARBA00023136"/>
    </source>
</evidence>
<evidence type="ECO:0000256" key="3">
    <source>
        <dbReference type="ARBA" id="ARBA00022452"/>
    </source>
</evidence>
<dbReference type="InterPro" id="IPR036942">
    <property type="entry name" value="Beta-barrel_TonB_sf"/>
</dbReference>
<evidence type="ECO:0000259" key="12">
    <source>
        <dbReference type="Pfam" id="PF07715"/>
    </source>
</evidence>
<name>D5VL36_CAUST</name>
<accession>D5VL36</accession>
<dbReference type="KEGG" id="cse:Cseg_2761"/>
<dbReference type="InterPro" id="IPR012910">
    <property type="entry name" value="Plug_dom"/>
</dbReference>
<comment type="similarity">
    <text evidence="8 9">Belongs to the TonB-dependent receptor family.</text>
</comment>
<gene>
    <name evidence="13" type="ordered locus">Cseg_2761</name>
</gene>
<dbReference type="HOGENOM" id="CLU_015930_0_0_5"/>
<comment type="subcellular location">
    <subcellularLocation>
        <location evidence="1 8">Cell outer membrane</location>
        <topology evidence="1 8">Multi-pass membrane protein</topology>
    </subcellularLocation>
</comment>
<keyword evidence="10" id="KW-0732">Signal</keyword>
<dbReference type="Pfam" id="PF00593">
    <property type="entry name" value="TonB_dep_Rec_b-barrel"/>
    <property type="match status" value="1"/>
</dbReference>
<dbReference type="GO" id="GO:0015344">
    <property type="term" value="F:siderophore uptake transmembrane transporter activity"/>
    <property type="evidence" value="ECO:0007669"/>
    <property type="project" value="TreeGrafter"/>
</dbReference>
<keyword evidence="4 8" id="KW-0812">Transmembrane</keyword>
<evidence type="ECO:0000256" key="10">
    <source>
        <dbReference type="SAM" id="SignalP"/>
    </source>
</evidence>
<evidence type="ECO:0000256" key="4">
    <source>
        <dbReference type="ARBA" id="ARBA00022692"/>
    </source>
</evidence>
<reference evidence="14" key="1">
    <citation type="journal article" date="2011" name="J. Bacteriol.">
        <title>Genome sequences of eight morphologically diverse alphaproteobacteria.</title>
        <authorList>
            <consortium name="US DOE Joint Genome Institute"/>
            <person name="Brown P.J."/>
            <person name="Kysela D.T."/>
            <person name="Buechlein A."/>
            <person name="Hemmerich C."/>
            <person name="Brun Y.V."/>
        </authorList>
    </citation>
    <scope>NUCLEOTIDE SEQUENCE [LARGE SCALE GENOMIC DNA]</scope>
    <source>
        <strain evidence="14">ATCC 21756 / DSM 7131 / JCM 7823 / NBRC 15250 / LMG 17158 / TK0059</strain>
    </source>
</reference>
<evidence type="ECO:0000256" key="1">
    <source>
        <dbReference type="ARBA" id="ARBA00004571"/>
    </source>
</evidence>
<dbReference type="STRING" id="509190.Cseg_2761"/>
<proteinExistence type="inferred from homology"/>
<feature type="domain" description="TonB-dependent receptor plug" evidence="12">
    <location>
        <begin position="55"/>
        <end position="158"/>
    </location>
</feature>
<dbReference type="InterPro" id="IPR000531">
    <property type="entry name" value="Beta-barrel_TonB"/>
</dbReference>
<dbReference type="PROSITE" id="PS52016">
    <property type="entry name" value="TONB_DEPENDENT_REC_3"/>
    <property type="match status" value="1"/>
</dbReference>
<organism evidence="13 14">
    <name type="scientific">Caulobacter segnis (strain ATCC 21756 / DSM 7131 / JCM 7823 / NBRC 15250 / LMG 17158 / TK0059)</name>
    <name type="common">Mycoplana segnis</name>
    <dbReference type="NCBI Taxonomy" id="509190"/>
    <lineage>
        <taxon>Bacteria</taxon>
        <taxon>Pseudomonadati</taxon>
        <taxon>Pseudomonadota</taxon>
        <taxon>Alphaproteobacteria</taxon>
        <taxon>Caulobacterales</taxon>
        <taxon>Caulobacteraceae</taxon>
        <taxon>Caulobacter</taxon>
    </lineage>
</organism>
<feature type="domain" description="TonB-dependent receptor-like beta-barrel" evidence="11">
    <location>
        <begin position="263"/>
        <end position="686"/>
    </location>
</feature>
<dbReference type="GO" id="GO:0009279">
    <property type="term" value="C:cell outer membrane"/>
    <property type="evidence" value="ECO:0007669"/>
    <property type="project" value="UniProtKB-SubCell"/>
</dbReference>
<keyword evidence="2 8" id="KW-0813">Transport</keyword>
<dbReference type="Pfam" id="PF07715">
    <property type="entry name" value="Plug"/>
    <property type="match status" value="1"/>
</dbReference>
<dbReference type="AlphaFoldDB" id="D5VL36"/>
<keyword evidence="3 8" id="KW-1134">Transmembrane beta strand</keyword>
<evidence type="ECO:0000256" key="9">
    <source>
        <dbReference type="RuleBase" id="RU003357"/>
    </source>
</evidence>
<dbReference type="SUPFAM" id="SSF56935">
    <property type="entry name" value="Porins"/>
    <property type="match status" value="1"/>
</dbReference>
<feature type="chain" id="PRO_5003078618" evidence="10">
    <location>
        <begin position="32"/>
        <end position="722"/>
    </location>
</feature>
<evidence type="ECO:0000256" key="8">
    <source>
        <dbReference type="PROSITE-ProRule" id="PRU01360"/>
    </source>
</evidence>
<dbReference type="CDD" id="cd01347">
    <property type="entry name" value="ligand_gated_channel"/>
    <property type="match status" value="1"/>
</dbReference>
<evidence type="ECO:0000256" key="7">
    <source>
        <dbReference type="ARBA" id="ARBA00023237"/>
    </source>
</evidence>
<evidence type="ECO:0000313" key="13">
    <source>
        <dbReference type="EMBL" id="ADG11209.1"/>
    </source>
</evidence>
<keyword evidence="6 8" id="KW-0472">Membrane</keyword>
<evidence type="ECO:0000259" key="11">
    <source>
        <dbReference type="Pfam" id="PF00593"/>
    </source>
</evidence>
<sequence>MRFQTKGAGHRAVLVSSLSLLALSAGGAAQARSEEPSTAVDQVVITAARTILPASALPMTVDVVDNESLTQQVAISGSVIDAIATLSPSFSPTRQKLSGAGETLRGRSPLYAINGIPQSTPIRDGSRDGYTIDPFFVDRVELIYGSNALQGIGATGGVVNQVTVGPPKQDGVSGRVMAQTTVGNDLGDAVGGKLAGLVGWREGAFDATAGVAYESRGAFYDARGRRIGMDNTQGDVQDSKTLSLFGRFGWQIDPSTRLDIVANRFELKGDGDYVTVTGTAAAPTDGSRATRLPTTAYRGVVPGKPAQGRVETVSASLTDDDLYGGALTAQLFFNRSRDTFGGDRNATFQDTSIAPSGTLFDQSSNRSRKLGARASYERAVPGVEGLTATVGLDALNDRTEQLLIATGRAWVPPTKFQSLAPFIQGNYALLGGKLRLAGGVRFENVELKVDDFTTLAFYGSRKVAGGNPDFKATLANGGVVFEPAKGLRVYGSYAEGYTVPDVGRILRAINVANVDVDTYLAIEPIVSNNRELGAELKRGPFDASVAYFWSSSKLGQLLVKNAGGIFDVQRQRVAIEGLEVNVKARTPVPGLDLSAGYARLRGRTDTNADGKVDTDLDGANISPDRLNLAADYQTGKWALRVQMQSYLSRGMQSALVKDDFEGYTVADAFVRYQLPVGAVSLGVQNLFDKQYLTYYSDTTLPAKDKIYAGRGRTATLGWETRF</sequence>
<dbReference type="RefSeq" id="WP_013079861.1">
    <property type="nucleotide sequence ID" value="NC_014100.1"/>
</dbReference>
<dbReference type="InterPro" id="IPR039426">
    <property type="entry name" value="TonB-dep_rcpt-like"/>
</dbReference>
<evidence type="ECO:0000256" key="2">
    <source>
        <dbReference type="ARBA" id="ARBA00022448"/>
    </source>
</evidence>
<evidence type="ECO:0000256" key="5">
    <source>
        <dbReference type="ARBA" id="ARBA00023077"/>
    </source>
</evidence>
<feature type="signal peptide" evidence="10">
    <location>
        <begin position="1"/>
        <end position="31"/>
    </location>
</feature>
<keyword evidence="7 8" id="KW-0998">Cell outer membrane</keyword>
<keyword evidence="5 9" id="KW-0798">TonB box</keyword>
<dbReference type="GO" id="GO:0044718">
    <property type="term" value="P:siderophore transmembrane transport"/>
    <property type="evidence" value="ECO:0007669"/>
    <property type="project" value="TreeGrafter"/>
</dbReference>
<dbReference type="EMBL" id="CP002008">
    <property type="protein sequence ID" value="ADG11209.1"/>
    <property type="molecule type" value="Genomic_DNA"/>
</dbReference>
<keyword evidence="13" id="KW-0675">Receptor</keyword>
<dbReference type="Gene3D" id="2.170.130.10">
    <property type="entry name" value="TonB-dependent receptor, plug domain"/>
    <property type="match status" value="1"/>
</dbReference>
<dbReference type="PANTHER" id="PTHR30069:SF42">
    <property type="entry name" value="FERRIC AEROBACTIN RECEPTOR"/>
    <property type="match status" value="1"/>
</dbReference>
<dbReference type="PANTHER" id="PTHR30069">
    <property type="entry name" value="TONB-DEPENDENT OUTER MEMBRANE RECEPTOR"/>
    <property type="match status" value="1"/>
</dbReference>
<dbReference type="eggNOG" id="COG4771">
    <property type="taxonomic scope" value="Bacteria"/>
</dbReference>
<evidence type="ECO:0000313" key="14">
    <source>
        <dbReference type="Proteomes" id="UP000002629"/>
    </source>
</evidence>
<dbReference type="InterPro" id="IPR037066">
    <property type="entry name" value="Plug_dom_sf"/>
</dbReference>
<dbReference type="Gene3D" id="2.40.170.20">
    <property type="entry name" value="TonB-dependent receptor, beta-barrel domain"/>
    <property type="match status" value="1"/>
</dbReference>
<dbReference type="Proteomes" id="UP000002629">
    <property type="component" value="Chromosome"/>
</dbReference>
<protein>
    <submittedName>
        <fullName evidence="13">TonB-dependent receptor</fullName>
    </submittedName>
</protein>